<proteinExistence type="predicted"/>
<dbReference type="Proteomes" id="UP000829291">
    <property type="component" value="Chromosome 4"/>
</dbReference>
<evidence type="ECO:0000313" key="2">
    <source>
        <dbReference type="Proteomes" id="UP000829291"/>
    </source>
</evidence>
<accession>A0A6J0BUB3</accession>
<name>A0A6J0BUB3_NEOLC</name>
<dbReference type="Pfam" id="PF02958">
    <property type="entry name" value="EcKL"/>
    <property type="match status" value="1"/>
</dbReference>
<dbReference type="AlphaFoldDB" id="A0A6J0BUB3"/>
<dbReference type="GeneID" id="107222942"/>
<dbReference type="InterPro" id="IPR011009">
    <property type="entry name" value="Kinase-like_dom_sf"/>
</dbReference>
<keyword evidence="2" id="KW-1185">Reference proteome</keyword>
<dbReference type="SMART" id="SM00587">
    <property type="entry name" value="CHK"/>
    <property type="match status" value="1"/>
</dbReference>
<feature type="domain" description="CHK kinase-like" evidence="1">
    <location>
        <begin position="121"/>
        <end position="322"/>
    </location>
</feature>
<gene>
    <name evidence="3 4" type="primary">LOC107222942</name>
</gene>
<organism evidence="2 3">
    <name type="scientific">Neodiprion lecontei</name>
    <name type="common">Redheaded pine sawfly</name>
    <dbReference type="NCBI Taxonomy" id="441921"/>
    <lineage>
        <taxon>Eukaryota</taxon>
        <taxon>Metazoa</taxon>
        <taxon>Ecdysozoa</taxon>
        <taxon>Arthropoda</taxon>
        <taxon>Hexapoda</taxon>
        <taxon>Insecta</taxon>
        <taxon>Pterygota</taxon>
        <taxon>Neoptera</taxon>
        <taxon>Endopterygota</taxon>
        <taxon>Hymenoptera</taxon>
        <taxon>Tenthredinoidea</taxon>
        <taxon>Diprionidae</taxon>
        <taxon>Diprioninae</taxon>
        <taxon>Neodiprion</taxon>
    </lineage>
</organism>
<dbReference type="RefSeq" id="XP_046592648.1">
    <property type="nucleotide sequence ID" value="XM_046736692.1"/>
</dbReference>
<evidence type="ECO:0000259" key="1">
    <source>
        <dbReference type="SMART" id="SM00587"/>
    </source>
</evidence>
<dbReference type="PANTHER" id="PTHR11012:SF47">
    <property type="entry name" value="GH22833P"/>
    <property type="match status" value="1"/>
</dbReference>
<dbReference type="InParanoid" id="A0A6J0BUB3"/>
<dbReference type="Gene3D" id="3.90.1200.10">
    <property type="match status" value="1"/>
</dbReference>
<evidence type="ECO:0000313" key="3">
    <source>
        <dbReference type="RefSeq" id="XP_015517974.2"/>
    </source>
</evidence>
<reference evidence="3 4" key="1">
    <citation type="submission" date="2025-05" db="UniProtKB">
        <authorList>
            <consortium name="RefSeq"/>
        </authorList>
    </citation>
    <scope>IDENTIFICATION</scope>
    <source>
        <tissue evidence="3 4">Thorax and Abdomen</tissue>
    </source>
</reference>
<dbReference type="InterPro" id="IPR004119">
    <property type="entry name" value="EcKL"/>
</dbReference>
<dbReference type="SUPFAM" id="SSF56112">
    <property type="entry name" value="Protein kinase-like (PK-like)"/>
    <property type="match status" value="1"/>
</dbReference>
<dbReference type="PANTHER" id="PTHR11012">
    <property type="entry name" value="PROTEIN KINASE-LIKE DOMAIN-CONTAINING"/>
    <property type="match status" value="1"/>
</dbReference>
<protein>
    <submittedName>
        <fullName evidence="3 4">Uncharacterized protein LOC107222942 isoform X1</fullName>
    </submittedName>
</protein>
<dbReference type="InterPro" id="IPR015897">
    <property type="entry name" value="CHK_kinase-like"/>
</dbReference>
<evidence type="ECO:0000313" key="4">
    <source>
        <dbReference type="RefSeq" id="XP_046592648.1"/>
    </source>
</evidence>
<dbReference type="KEGG" id="nlo:107222942"/>
<dbReference type="OrthoDB" id="190089at2759"/>
<dbReference type="RefSeq" id="XP_015517974.2">
    <property type="nucleotide sequence ID" value="XM_015662488.2"/>
</dbReference>
<sequence>MASDEAAYKPDKELIQKVLREYENDANLEVKSVVTSPGCEKGVNYMSVIKRLVVTGTTGAGFDYNKSFISKHLAANEIHQEVFQSQNFFVNEARMYQTVPMLLGKDQEILPDCLFTNVNQIILEDLKPLGFFLEDRVKGLDFDHTKIVLEGLADLHAASFILEHNDAENFNRMKTNFVEAYFPDTDPPGVGKNMNDFPNFIVLCLKVAATSEDDYSKEIAFMEEHQGKIYDLMKELVKPREYSVVCHGDLWINNILFKHEEVKGKTVVSGMRFLDFQVVRFGPLVTDLQGFLHSSVQHEVLVEYYDTFLEIYYMKLRSKLSELRTNAYEKITLDWLKCEMQRSQIYGMMVSLWLAPALLANLEDIPDKSAIAMHTAETTAAVDYWKQRLSPRLLQRIVDKCKYFVK</sequence>